<evidence type="ECO:0000313" key="2">
    <source>
        <dbReference type="Proteomes" id="UP000027466"/>
    </source>
</evidence>
<reference evidence="1 2" key="1">
    <citation type="submission" date="2014-03" db="EMBL/GenBank/DDBJ databases">
        <title>Draft Genome Sequences of Four Burkholderia Strains.</title>
        <authorList>
            <person name="Liu X.Y."/>
            <person name="Li C.X."/>
            <person name="Xu J.H."/>
        </authorList>
    </citation>
    <scope>NUCLEOTIDE SEQUENCE [LARGE SCALE GENOMIC DNA]</scope>
    <source>
        <strain evidence="1 2">DSM 50014</strain>
    </source>
</reference>
<proteinExistence type="predicted"/>
<evidence type="ECO:0000313" key="1">
    <source>
        <dbReference type="EMBL" id="KDR40837.1"/>
    </source>
</evidence>
<keyword evidence="2" id="KW-1185">Reference proteome</keyword>
<dbReference type="Proteomes" id="UP000027466">
    <property type="component" value="Unassembled WGS sequence"/>
</dbReference>
<protein>
    <submittedName>
        <fullName evidence="1">Uncharacterized protein</fullName>
    </submittedName>
</protein>
<sequence length="61" mass="6951">MKLLLDRPRDNVGRRSLHGRPLPAVLGALSIRIFHCGLRFLTVFRFGRSDYAITRLDAMAL</sequence>
<organism evidence="1 2">
    <name type="scientific">Caballeronia glathei</name>
    <dbReference type="NCBI Taxonomy" id="60547"/>
    <lineage>
        <taxon>Bacteria</taxon>
        <taxon>Pseudomonadati</taxon>
        <taxon>Pseudomonadota</taxon>
        <taxon>Betaproteobacteria</taxon>
        <taxon>Burkholderiales</taxon>
        <taxon>Burkholderiaceae</taxon>
        <taxon>Caballeronia</taxon>
    </lineage>
</organism>
<dbReference type="AlphaFoldDB" id="A0A069PKD7"/>
<name>A0A069PKD7_9BURK</name>
<gene>
    <name evidence="1" type="ORF">BG61_22590</name>
</gene>
<dbReference type="RefSeq" id="WP_035941854.1">
    <property type="nucleotide sequence ID" value="NZ_CADFFX010000025.1"/>
</dbReference>
<comment type="caution">
    <text evidence="1">The sequence shown here is derived from an EMBL/GenBank/DDBJ whole genome shotgun (WGS) entry which is preliminary data.</text>
</comment>
<dbReference type="EMBL" id="JFHC01000035">
    <property type="protein sequence ID" value="KDR40837.1"/>
    <property type="molecule type" value="Genomic_DNA"/>
</dbReference>
<accession>A0A069PKD7</accession>